<evidence type="ECO:0000313" key="1">
    <source>
        <dbReference type="EMBL" id="CAJ0578768.1"/>
    </source>
</evidence>
<evidence type="ECO:0000313" key="2">
    <source>
        <dbReference type="Proteomes" id="UP001177023"/>
    </source>
</evidence>
<sequence>MGLACESVVAAPAPDFANYPYDTAFNLVVFNAFTDYWGINTFKAIKKLLANHTEFYQDATTQNVVVNTVNNWNDIDLDEHAAFTSKDYNVAAIRTQRYSCFSYNGFYQSLTKMIIDKKLQKTTINVVSQNPPRWEESDDYRELIYRANAHQINFIMVEDSIFTRCDYFNTTLAAAGIWPLTRHTQGHMALVRYDESDDTTLLENLFRLGTGYELVSQAASEDCGMKNFTLDLDSLGSLTVLTVVQTGEPTKSLTDLSVNITGPALISTSKSFYGDLQFLEVESINHSMDVDVQYNNMGTKTCVVKTYVKSPERVFATFIEDSSLDSGTPVLSSNQLAFVALHKGRSDRLKTTPVNMNISTISSSDGTKVDLGTNGIRASNFEWLTTSPLKCDVAARWNWIQASFTIGRGNFIRSFPFLCYPAITPTPAPSSAFWDVGEEEEMESHIVHSEAADPTCLAKPEQLAFNNLFVFGVSNTESENFVLDPATLLNNLNINSTSKVILANWDRTTPALISNKMDVSNAPADFYQNYSIDADKRIDDAAETRLFATLLQELVTTIGTAEENAFLTLLIGDRLPPKDAFLEFKKTATFATLVNQGHRVFAFMRTSVVDGEKYNSRDTDPLNSLTATTNGHFITIDEGAYNVRDSSFGKLITWLNNNLLNSRLLLTSNTPTLGAISLPALTLSSNVSVFVTATAPVYKNGEYECSSMGLRIAENQAIGLTRMDGTNFWMGNGSILSGTYPVCYWTDCMVPLNIRIWTTAVPASLQFAGFGGPILTPNIDDGYTARLAVGFANPDQASVSIVQCNNQPGTLLGRQQDAVNQDASIKDGANCTNARFYPFFCETVLKDGCSPDFDGIYYAQFAVKTADGNAAHFTRPFVCRDFKNETAAPGCNQTDGDGNIYCSSNNPTGPYYRGRQGKVVDCLKNGYNIWRDDTYPCECSGASGESCENGSFLVITSAITAWQPLGKTPEKGLTLVYYYVDSSQTGGNSNNRTTAVSTNSTLNDFYKQLQLSNQQFRDILYSGKPVSLAYQDSLREGAQATFLAEAGDILAWSAPASYQLKIFSKLCTGDEVNTPAETNAFYKFDISEKYCVRAATKDLTSLVLLSSEAHGFKAGFVKTWNDDYINAVATTGTTHGPSLMVTLDRPYTFTNTDPTARNSKRQNCTSKTVTYSLKQLTSTGYSNILLNILDGDGNQMAQRFVPFAVTDQIDCGKGTFDSSTGGCICPPDQTGVDCSLPACENGKPGTWGTTCNCDGMRTDCTTPWNVLGDPTKTERWN</sequence>
<organism evidence="1 2">
    <name type="scientific">Mesorhabditis spiculigera</name>
    <dbReference type="NCBI Taxonomy" id="96644"/>
    <lineage>
        <taxon>Eukaryota</taxon>
        <taxon>Metazoa</taxon>
        <taxon>Ecdysozoa</taxon>
        <taxon>Nematoda</taxon>
        <taxon>Chromadorea</taxon>
        <taxon>Rhabditida</taxon>
        <taxon>Rhabditina</taxon>
        <taxon>Rhabditomorpha</taxon>
        <taxon>Rhabditoidea</taxon>
        <taxon>Rhabditidae</taxon>
        <taxon>Mesorhabditinae</taxon>
        <taxon>Mesorhabditis</taxon>
    </lineage>
</organism>
<accession>A0AA36D2V3</accession>
<keyword evidence="2" id="KW-1185">Reference proteome</keyword>
<protein>
    <recommendedName>
        <fullName evidence="3">EGF-like domain-containing protein</fullName>
    </recommendedName>
</protein>
<dbReference type="EMBL" id="CATQJA010002654">
    <property type="protein sequence ID" value="CAJ0578768.1"/>
    <property type="molecule type" value="Genomic_DNA"/>
</dbReference>
<proteinExistence type="predicted"/>
<evidence type="ECO:0008006" key="3">
    <source>
        <dbReference type="Google" id="ProtNLM"/>
    </source>
</evidence>
<reference evidence="1" key="1">
    <citation type="submission" date="2023-06" db="EMBL/GenBank/DDBJ databases">
        <authorList>
            <person name="Delattre M."/>
        </authorList>
    </citation>
    <scope>NUCLEOTIDE SEQUENCE</scope>
    <source>
        <strain evidence="1">AF72</strain>
    </source>
</reference>
<feature type="non-terminal residue" evidence="1">
    <location>
        <position position="1"/>
    </location>
</feature>
<dbReference type="AlphaFoldDB" id="A0AA36D2V3"/>
<dbReference type="Proteomes" id="UP001177023">
    <property type="component" value="Unassembled WGS sequence"/>
</dbReference>
<comment type="caution">
    <text evidence="1">The sequence shown here is derived from an EMBL/GenBank/DDBJ whole genome shotgun (WGS) entry which is preliminary data.</text>
</comment>
<name>A0AA36D2V3_9BILA</name>
<gene>
    <name evidence="1" type="ORF">MSPICULIGERA_LOCUS17009</name>
</gene>